<dbReference type="Proteomes" id="UP000239711">
    <property type="component" value="Unassembled WGS sequence"/>
</dbReference>
<reference evidence="1 2" key="1">
    <citation type="submission" date="2018-02" db="EMBL/GenBank/DDBJ databases">
        <title>The draft genome of Sphingobacterium sp. 5JN-11.</title>
        <authorList>
            <person name="Liu L."/>
            <person name="Li L."/>
            <person name="Liang L."/>
            <person name="Zhang X."/>
            <person name="Wang T."/>
        </authorList>
    </citation>
    <scope>NUCLEOTIDE SEQUENCE [LARGE SCALE GENOMIC DNA]</scope>
    <source>
        <strain evidence="1 2">5JN-11</strain>
    </source>
</reference>
<keyword evidence="2" id="KW-1185">Reference proteome</keyword>
<organism evidence="1 2">
    <name type="scientific">Sphingobacterium haloxyli</name>
    <dbReference type="NCBI Taxonomy" id="2100533"/>
    <lineage>
        <taxon>Bacteria</taxon>
        <taxon>Pseudomonadati</taxon>
        <taxon>Bacteroidota</taxon>
        <taxon>Sphingobacteriia</taxon>
        <taxon>Sphingobacteriales</taxon>
        <taxon>Sphingobacteriaceae</taxon>
        <taxon>Sphingobacterium</taxon>
    </lineage>
</organism>
<sequence length="83" mass="8990">MFGLAFYARNLYLCTTPQGSTAVLRDLGPGRGEKIKKIFFAFLKNFPTFAVPSETEGKTQEIDSVPYGAVEIAEARSGGAEVL</sequence>
<name>A0A2S9J1X7_9SPHI</name>
<evidence type="ECO:0000313" key="2">
    <source>
        <dbReference type="Proteomes" id="UP000239711"/>
    </source>
</evidence>
<gene>
    <name evidence="1" type="ORF">C5745_14320</name>
</gene>
<proteinExistence type="predicted"/>
<protein>
    <submittedName>
        <fullName evidence="1">Uncharacterized protein</fullName>
    </submittedName>
</protein>
<comment type="caution">
    <text evidence="1">The sequence shown here is derived from an EMBL/GenBank/DDBJ whole genome shotgun (WGS) entry which is preliminary data.</text>
</comment>
<dbReference type="AlphaFoldDB" id="A0A2S9J1X7"/>
<accession>A0A2S9J1X7</accession>
<evidence type="ECO:0000313" key="1">
    <source>
        <dbReference type="EMBL" id="PRD46772.1"/>
    </source>
</evidence>
<dbReference type="EMBL" id="PVBQ01000011">
    <property type="protein sequence ID" value="PRD46772.1"/>
    <property type="molecule type" value="Genomic_DNA"/>
</dbReference>